<feature type="short sequence motif" description="TonB box" evidence="10">
    <location>
        <begin position="60"/>
        <end position="66"/>
    </location>
</feature>
<feature type="signal peptide" evidence="13">
    <location>
        <begin position="1"/>
        <end position="30"/>
    </location>
</feature>
<evidence type="ECO:0000256" key="1">
    <source>
        <dbReference type="ARBA" id="ARBA00004571"/>
    </source>
</evidence>
<sequence>MKLSTSRLRSGAGRSALAIAALVVAASASAQTAAPGNTDNVPIPADPAAQTPADASNGDTIVVTGTRIRRPDFESPSPVVSIGAAAIQQAGNTNLTDILAQVPALQGSTTSADTAGSGVGIGGSGLNTLNLRNLGTDRTLVLIDGRRQVASVPGSQAIDIGTIPSDLIERFDVLTGGASAVYGADAVTGVVNFVLKRDFEGITARAQAGISEYGDAGRRLLAVTAGRNFADGRGNVAVAYEYGSESRLESRDRARLRGNGLVTFQRNPADPEFRPGYTGGASNGIPDNIPTRDVRYNDTAREGGIDVDFDGQPDYIVSGAGQLVPFNLGTVLRPGFSQGGSGTRISDYLNDLLPRIDRHVVNAIAHYDVSPALTLFAEGKYARNKSFTLGQPSFDYYLLVEDGNPFLPAGLPNLGNGGVLVTRDNFDIGQRGETITRETYRAVVGARGEINNHASYELSYVFGQSDISNRYVNNTYNDRFFAALDAVRDPATGQITCRVNLDPNWTPNQPYASRSVVDPTTFRPGECVPLNLFGDGAPSQAALDFVRATTTDRSRLRQHVVSGSVSGDFGQFFELPGGAVNFVLGAEYRKEESRFIPDALAAQGLTFTNSLGREEGQFDVKEGFAELDVPVLRDVAFAHRLNLGAAIRFSDYSTIGNTTTWKVNGSYAPVRDITFNGTYSKAVRAPNIGELFSGQSQTFAFITDPCDRAEIQNGTATRAANCQALLTSLGVANPSAYVDSRSANISGFSGGNADLREEEATTWTAGAVLQPRFIPGLSLRADWYDINLRGAINTVTANEVARLCVDQATLDNVFCRSITRTNVATGTAAQGNIVSFTVAPQNVARFSTAGLDVNMSYAFDAGSAGRFNLRLIGNYLDKLEFIGTPGAPVTDRRQESAFRAPKYSANADLTWSLDNVTVNYGLNFLDKTLRYANLTNQSNPDVVASEYKYIKAMWQHDIYVSVDATDRFQFYTGVNNVFGQKADIADTTYAQQIIGRYFFAGARMKLN</sequence>
<keyword evidence="16" id="KW-0675">Receptor</keyword>
<evidence type="ECO:0000256" key="11">
    <source>
        <dbReference type="RuleBase" id="RU003357"/>
    </source>
</evidence>
<keyword evidence="3 9" id="KW-1134">Transmembrane beta strand</keyword>
<accession>A0A2W5ARH2</accession>
<dbReference type="Pfam" id="PF00593">
    <property type="entry name" value="TonB_dep_Rec_b-barrel"/>
    <property type="match status" value="1"/>
</dbReference>
<dbReference type="Gene3D" id="2.170.130.10">
    <property type="entry name" value="TonB-dependent receptor, plug domain"/>
    <property type="match status" value="1"/>
</dbReference>
<evidence type="ECO:0000256" key="13">
    <source>
        <dbReference type="SAM" id="SignalP"/>
    </source>
</evidence>
<keyword evidence="2 9" id="KW-0813">Transport</keyword>
<reference evidence="16 17" key="1">
    <citation type="submission" date="2017-08" db="EMBL/GenBank/DDBJ databases">
        <title>Infants hospitalized years apart are colonized by the same room-sourced microbial strains.</title>
        <authorList>
            <person name="Brooks B."/>
            <person name="Olm M.R."/>
            <person name="Firek B.A."/>
            <person name="Baker R."/>
            <person name="Thomas B.C."/>
            <person name="Morowitz M.J."/>
            <person name="Banfield J.F."/>
        </authorList>
    </citation>
    <scope>NUCLEOTIDE SEQUENCE [LARGE SCALE GENOMIC DNA]</scope>
    <source>
        <strain evidence="16">S2_018_000_R3_110</strain>
    </source>
</reference>
<evidence type="ECO:0000256" key="10">
    <source>
        <dbReference type="PROSITE-ProRule" id="PRU10143"/>
    </source>
</evidence>
<evidence type="ECO:0000256" key="12">
    <source>
        <dbReference type="SAM" id="MobiDB-lite"/>
    </source>
</evidence>
<dbReference type="InterPro" id="IPR000531">
    <property type="entry name" value="Beta-barrel_TonB"/>
</dbReference>
<dbReference type="Proteomes" id="UP000248614">
    <property type="component" value="Unassembled WGS sequence"/>
</dbReference>
<dbReference type="InterPro" id="IPR037066">
    <property type="entry name" value="Plug_dom_sf"/>
</dbReference>
<organism evidence="16 17">
    <name type="scientific">Sphingomonas hengshuiensis</name>
    <dbReference type="NCBI Taxonomy" id="1609977"/>
    <lineage>
        <taxon>Bacteria</taxon>
        <taxon>Pseudomonadati</taxon>
        <taxon>Pseudomonadota</taxon>
        <taxon>Alphaproteobacteria</taxon>
        <taxon>Sphingomonadales</taxon>
        <taxon>Sphingomonadaceae</taxon>
        <taxon>Sphingomonas</taxon>
    </lineage>
</organism>
<dbReference type="PROSITE" id="PS00430">
    <property type="entry name" value="TONB_DEPENDENT_REC_1"/>
    <property type="match status" value="1"/>
</dbReference>
<feature type="region of interest" description="Disordered" evidence="12">
    <location>
        <begin position="265"/>
        <end position="291"/>
    </location>
</feature>
<feature type="domain" description="TonB-dependent receptor plug" evidence="15">
    <location>
        <begin position="73"/>
        <end position="190"/>
    </location>
</feature>
<feature type="domain" description="TonB-dependent receptor-like beta-barrel" evidence="14">
    <location>
        <begin position="460"/>
        <end position="977"/>
    </location>
</feature>
<evidence type="ECO:0000256" key="2">
    <source>
        <dbReference type="ARBA" id="ARBA00022448"/>
    </source>
</evidence>
<evidence type="ECO:0000313" key="17">
    <source>
        <dbReference type="Proteomes" id="UP000248614"/>
    </source>
</evidence>
<keyword evidence="8 9" id="KW-0998">Cell outer membrane</keyword>
<dbReference type="Gene3D" id="2.40.170.20">
    <property type="entry name" value="TonB-dependent receptor, beta-barrel domain"/>
    <property type="match status" value="1"/>
</dbReference>
<feature type="compositionally biased region" description="Low complexity" evidence="12">
    <location>
        <begin position="42"/>
        <end position="55"/>
    </location>
</feature>
<keyword evidence="5 13" id="KW-0732">Signal</keyword>
<dbReference type="PANTHER" id="PTHR47234">
    <property type="match status" value="1"/>
</dbReference>
<feature type="chain" id="PRO_5016049036" evidence="13">
    <location>
        <begin position="31"/>
        <end position="1007"/>
    </location>
</feature>
<evidence type="ECO:0000256" key="4">
    <source>
        <dbReference type="ARBA" id="ARBA00022692"/>
    </source>
</evidence>
<feature type="region of interest" description="Disordered" evidence="12">
    <location>
        <begin position="33"/>
        <end position="58"/>
    </location>
</feature>
<gene>
    <name evidence="16" type="ORF">DI632_14360</name>
</gene>
<dbReference type="GO" id="GO:0009279">
    <property type="term" value="C:cell outer membrane"/>
    <property type="evidence" value="ECO:0007669"/>
    <property type="project" value="UniProtKB-SubCell"/>
</dbReference>
<dbReference type="Pfam" id="PF07715">
    <property type="entry name" value="Plug"/>
    <property type="match status" value="1"/>
</dbReference>
<dbReference type="EMBL" id="QFNF01000049">
    <property type="protein sequence ID" value="PZO73635.1"/>
    <property type="molecule type" value="Genomic_DNA"/>
</dbReference>
<dbReference type="SUPFAM" id="SSF56935">
    <property type="entry name" value="Porins"/>
    <property type="match status" value="1"/>
</dbReference>
<evidence type="ECO:0000256" key="9">
    <source>
        <dbReference type="PROSITE-ProRule" id="PRU01360"/>
    </source>
</evidence>
<dbReference type="InterPro" id="IPR039426">
    <property type="entry name" value="TonB-dep_rcpt-like"/>
</dbReference>
<protein>
    <submittedName>
        <fullName evidence="16">TonB-dependent receptor</fullName>
    </submittedName>
</protein>
<dbReference type="AlphaFoldDB" id="A0A2W5ARH2"/>
<evidence type="ECO:0000256" key="5">
    <source>
        <dbReference type="ARBA" id="ARBA00022729"/>
    </source>
</evidence>
<dbReference type="InterPro" id="IPR036942">
    <property type="entry name" value="Beta-barrel_TonB_sf"/>
</dbReference>
<dbReference type="PANTHER" id="PTHR47234:SF2">
    <property type="entry name" value="TONB-DEPENDENT RECEPTOR"/>
    <property type="match status" value="1"/>
</dbReference>
<dbReference type="PROSITE" id="PS52016">
    <property type="entry name" value="TONB_DEPENDENT_REC_3"/>
    <property type="match status" value="1"/>
</dbReference>
<keyword evidence="6 10" id="KW-0798">TonB box</keyword>
<dbReference type="InterPro" id="IPR012910">
    <property type="entry name" value="Plug_dom"/>
</dbReference>
<keyword evidence="4 9" id="KW-0812">Transmembrane</keyword>
<evidence type="ECO:0000313" key="16">
    <source>
        <dbReference type="EMBL" id="PZO73635.1"/>
    </source>
</evidence>
<evidence type="ECO:0000256" key="6">
    <source>
        <dbReference type="ARBA" id="ARBA00023077"/>
    </source>
</evidence>
<comment type="similarity">
    <text evidence="9 11">Belongs to the TonB-dependent receptor family.</text>
</comment>
<comment type="subcellular location">
    <subcellularLocation>
        <location evidence="1 9">Cell outer membrane</location>
        <topology evidence="1 9">Multi-pass membrane protein</topology>
    </subcellularLocation>
</comment>
<evidence type="ECO:0000259" key="14">
    <source>
        <dbReference type="Pfam" id="PF00593"/>
    </source>
</evidence>
<keyword evidence="7 9" id="KW-0472">Membrane</keyword>
<evidence type="ECO:0000256" key="3">
    <source>
        <dbReference type="ARBA" id="ARBA00022452"/>
    </source>
</evidence>
<dbReference type="InterPro" id="IPR010916">
    <property type="entry name" value="TonB_box_CS"/>
</dbReference>
<evidence type="ECO:0000256" key="7">
    <source>
        <dbReference type="ARBA" id="ARBA00023136"/>
    </source>
</evidence>
<evidence type="ECO:0000256" key="8">
    <source>
        <dbReference type="ARBA" id="ARBA00023237"/>
    </source>
</evidence>
<evidence type="ECO:0000259" key="15">
    <source>
        <dbReference type="Pfam" id="PF07715"/>
    </source>
</evidence>
<proteinExistence type="inferred from homology"/>
<name>A0A2W5ARH2_9SPHN</name>
<comment type="caution">
    <text evidence="16">The sequence shown here is derived from an EMBL/GenBank/DDBJ whole genome shotgun (WGS) entry which is preliminary data.</text>
</comment>